<accession>A0ABD0WYD6</accession>
<dbReference type="EMBL" id="JAGEUA010000007">
    <property type="protein sequence ID" value="KAL0970646.1"/>
    <property type="molecule type" value="Genomic_DNA"/>
</dbReference>
<reference evidence="1 2" key="1">
    <citation type="submission" date="2024-06" db="EMBL/GenBank/DDBJ databases">
        <authorList>
            <person name="Pan Q."/>
            <person name="Wen M."/>
            <person name="Jouanno E."/>
            <person name="Zahm M."/>
            <person name="Klopp C."/>
            <person name="Cabau C."/>
            <person name="Louis A."/>
            <person name="Berthelot C."/>
            <person name="Parey E."/>
            <person name="Roest Crollius H."/>
            <person name="Montfort J."/>
            <person name="Robinson-Rechavi M."/>
            <person name="Bouchez O."/>
            <person name="Lampietro C."/>
            <person name="Lopez Roques C."/>
            <person name="Donnadieu C."/>
            <person name="Postlethwait J."/>
            <person name="Bobe J."/>
            <person name="Verreycken H."/>
            <person name="Guiguen Y."/>
        </authorList>
    </citation>
    <scope>NUCLEOTIDE SEQUENCE [LARGE SCALE GENOMIC DNA]</scope>
    <source>
        <strain evidence="1">Up_M1</strain>
        <tissue evidence="1">Testis</tissue>
    </source>
</reference>
<comment type="caution">
    <text evidence="1">The sequence shown here is derived from an EMBL/GenBank/DDBJ whole genome shotgun (WGS) entry which is preliminary data.</text>
</comment>
<gene>
    <name evidence="1" type="ORF">UPYG_G00245030</name>
</gene>
<evidence type="ECO:0000313" key="2">
    <source>
        <dbReference type="Proteomes" id="UP001557470"/>
    </source>
</evidence>
<evidence type="ECO:0000313" key="1">
    <source>
        <dbReference type="EMBL" id="KAL0970646.1"/>
    </source>
</evidence>
<name>A0ABD0WYD6_UMBPY</name>
<organism evidence="1 2">
    <name type="scientific">Umbra pygmaea</name>
    <name type="common">Eastern mudminnow</name>
    <dbReference type="NCBI Taxonomy" id="75934"/>
    <lineage>
        <taxon>Eukaryota</taxon>
        <taxon>Metazoa</taxon>
        <taxon>Chordata</taxon>
        <taxon>Craniata</taxon>
        <taxon>Vertebrata</taxon>
        <taxon>Euteleostomi</taxon>
        <taxon>Actinopterygii</taxon>
        <taxon>Neopterygii</taxon>
        <taxon>Teleostei</taxon>
        <taxon>Protacanthopterygii</taxon>
        <taxon>Esociformes</taxon>
        <taxon>Umbridae</taxon>
        <taxon>Umbra</taxon>
    </lineage>
</organism>
<proteinExistence type="predicted"/>
<keyword evidence="2" id="KW-1185">Reference proteome</keyword>
<sequence length="730" mass="81826">MCQTDTVTPVLLDETVHLEEPFASSWHRFDFISRIQLSVPVDVLKYQPGGSKTGITFLWKVERTRTQDEELTQTTRVVSSLQPFLPQYHTRYMKKEFKRKVANVARVTPSIFEAIYQEISHDSSVPSNPLMNQRIQVALLGEPGIIVDLRTLNSGRPGDNFEEFFTKMEEAVNEVTAADDQRHGTAHLSQWLTLEDLIEQVKSKCPEGTRVPSKALVRLQFAPQNPYTRRALNFTSRFEIKYKIQRRQLRASHPDAHFCAALFKFLRLRMYQLRSDIFVLFIDDKAKIPVGEPGEPVSTGVRGRHSIAPSTSQLAALDHDMTSKGSITSTVYMQPNVPSQPGGSWYSGKVKIVVQDSVFQKSTAYRNAAATVRLAQEDPSGWKPIHVKYSDGGSEHRTLLVKVQLSLIAIFKMLELDMLIACRAAPGQSWQNPVERVMAILNIGLQNCALERDKTSEDMENLLKRCSSMTEIRKAGENNPQLAEAWSTSVAPVLDTVAGRYSRLRLKGEPIMTIDAVTDAEEDSVMQVISTLFPAFNPATVTKHQADKDPAFTEWVQKHCRQRQYLFQSHKNKHAVCVDFFISDALEKQQKESGLFTAQHARAVVGCMECSKPRVIYSMRLLSSRHQATLAEALSEDSMDYTCGSHILEPRHGLASAVQVRLALSCGDPIELAYYCAPFGRQDLCAHCGGPQGNTLPSLLEKFKTVLPCCQVCIGAGKMHIVARPYGTHK</sequence>
<dbReference type="AlphaFoldDB" id="A0ABD0WYD6"/>
<dbReference type="Proteomes" id="UP001557470">
    <property type="component" value="Unassembled WGS sequence"/>
</dbReference>
<protein>
    <submittedName>
        <fullName evidence="1">Uncharacterized protein</fullName>
    </submittedName>
</protein>